<name>A0A7Y9AUD8_9ACTN</name>
<dbReference type="PANTHER" id="PTHR41775:SF1">
    <property type="entry name" value="PEPTIDASE M6-LIKE DOMAIN-CONTAINING PROTEIN"/>
    <property type="match status" value="1"/>
</dbReference>
<dbReference type="PIRSF" id="PIRSF007519">
    <property type="entry name" value="Protease_InhA"/>
    <property type="match status" value="1"/>
</dbReference>
<feature type="chain" id="PRO_5038993373" evidence="2">
    <location>
        <begin position="23"/>
        <end position="768"/>
    </location>
</feature>
<dbReference type="Pfam" id="PF05547">
    <property type="entry name" value="Peptidase_M6"/>
    <property type="match status" value="1"/>
</dbReference>
<dbReference type="PANTHER" id="PTHR41775">
    <property type="entry name" value="SECRETED PROTEIN-RELATED"/>
    <property type="match status" value="1"/>
</dbReference>
<proteinExistence type="predicted"/>
<dbReference type="EMBL" id="JACCBB010000001">
    <property type="protein sequence ID" value="NYD20505.1"/>
    <property type="molecule type" value="Genomic_DNA"/>
</dbReference>
<gene>
    <name evidence="5" type="ORF">BJ968_000045</name>
</gene>
<evidence type="ECO:0000256" key="1">
    <source>
        <dbReference type="SAM" id="MobiDB-lite"/>
    </source>
</evidence>
<dbReference type="InterPro" id="IPR012300">
    <property type="entry name" value="Pept_M6_InhA"/>
</dbReference>
<dbReference type="SUPFAM" id="SSF55486">
    <property type="entry name" value="Metalloproteases ('zincins'), catalytic domain"/>
    <property type="match status" value="1"/>
</dbReference>
<dbReference type="Proteomes" id="UP000521922">
    <property type="component" value="Unassembled WGS sequence"/>
</dbReference>
<dbReference type="EC" id="3.4.24.-" evidence="5"/>
<dbReference type="Pfam" id="PF20773">
    <property type="entry name" value="InhA-like_MAM"/>
    <property type="match status" value="1"/>
</dbReference>
<evidence type="ECO:0000259" key="3">
    <source>
        <dbReference type="Pfam" id="PF05547"/>
    </source>
</evidence>
<evidence type="ECO:0000259" key="4">
    <source>
        <dbReference type="Pfam" id="PF20774"/>
    </source>
</evidence>
<dbReference type="Pfam" id="PF20774">
    <property type="entry name" value="InhA-like_VEG"/>
    <property type="match status" value="1"/>
</dbReference>
<feature type="signal peptide" evidence="2">
    <location>
        <begin position="1"/>
        <end position="22"/>
    </location>
</feature>
<organism evidence="5 6">
    <name type="scientific">Kineococcus aurantiacus</name>
    <dbReference type="NCBI Taxonomy" id="37633"/>
    <lineage>
        <taxon>Bacteria</taxon>
        <taxon>Bacillati</taxon>
        <taxon>Actinomycetota</taxon>
        <taxon>Actinomycetes</taxon>
        <taxon>Kineosporiales</taxon>
        <taxon>Kineosporiaceae</taxon>
        <taxon>Kineococcus</taxon>
    </lineage>
</organism>
<feature type="domain" description="Immune inhibitor A-like metallopeptidase VEG" evidence="4">
    <location>
        <begin position="589"/>
        <end position="763"/>
    </location>
</feature>
<feature type="region of interest" description="Disordered" evidence="1">
    <location>
        <begin position="37"/>
        <end position="62"/>
    </location>
</feature>
<feature type="compositionally biased region" description="Basic and acidic residues" evidence="1">
    <location>
        <begin position="49"/>
        <end position="62"/>
    </location>
</feature>
<feature type="domain" description="Peptidase M6-like" evidence="3">
    <location>
        <begin position="93"/>
        <end position="392"/>
    </location>
</feature>
<dbReference type="GO" id="GO:0006508">
    <property type="term" value="P:proteolysis"/>
    <property type="evidence" value="ECO:0007669"/>
    <property type="project" value="InterPro"/>
</dbReference>
<accession>A0A7Y9AUD8</accession>
<keyword evidence="6" id="KW-1185">Reference proteome</keyword>
<evidence type="ECO:0000256" key="2">
    <source>
        <dbReference type="SAM" id="SignalP"/>
    </source>
</evidence>
<evidence type="ECO:0000313" key="6">
    <source>
        <dbReference type="Proteomes" id="UP000521922"/>
    </source>
</evidence>
<feature type="region of interest" description="Disordered" evidence="1">
    <location>
        <begin position="663"/>
        <end position="683"/>
    </location>
</feature>
<keyword evidence="5" id="KW-0378">Hydrolase</keyword>
<reference evidence="5 6" key="1">
    <citation type="submission" date="2020-07" db="EMBL/GenBank/DDBJ databases">
        <title>Sequencing the genomes of 1000 actinobacteria strains.</title>
        <authorList>
            <person name="Klenk H.-P."/>
        </authorList>
    </citation>
    <scope>NUCLEOTIDE SEQUENCE [LARGE SCALE GENOMIC DNA]</scope>
    <source>
        <strain evidence="5 6">DSM 7487</strain>
    </source>
</reference>
<dbReference type="RefSeq" id="WP_179748189.1">
    <property type="nucleotide sequence ID" value="NZ_BAAAGN010000002.1"/>
</dbReference>
<protein>
    <submittedName>
        <fullName evidence="5">Immune inhibitor A</fullName>
        <ecNumber evidence="5">3.4.24.-</ecNumber>
    </submittedName>
</protein>
<sequence>MRRTLCAALGAALVVAVPAAAAAPAAATTSTTTAFAADRAAAERPQGSGREDDRSNPLSDKQRALRAAGLEKVLSGEATPRGDNKVVRVAKGQYVELAREDTDQIFTVLGEFSDLKHNSIPAPDRAVDNTTIWTKDFSQPYYQDLLFSQADGDVSMANFYDEVSSGRYTVEGTVTDWVQVPGAGASYGDNALGDAAAWKFVNDALNGWYAQQTAAGKTAAQIDQELSRFDQWDRYDFDRDGNFDEPDGYIDHFQAVHAGEGEEVGGGRLGQAAIWSHRWYNQTTRQGAGGPTVGGTTVALGGTRIGQSKYWVGDYTVEPENGGVGVFSHEFGHDLGLPDLYDTSGNSGGAENSTGYWSLMSSGSYGSSGRPEDGIGTEPMHMGAWEKLQLGWLDYEAVAAGATANTKLGPAEATTKQAQALVVNLPDKEVTTEIGKPFEGSDFWYSGAGDDLDNTMLTPRPAGASTLSAKVRYQIEQDWDYAYVVYSTDGGRTFTPVPTNRSTTSDPNGQNFGQGITGSTGGQWVDLTASLATVPAGALVGFRYWTDGAATEPGLQVDAVSLGANPVTNWTLDGFTTTTGTTTESFFNAYLAEYRQYRGYDASLATGPYNFGDPARPDWAERYPYQDGLLITYWNSQYADNNVGAHPGGGLVLPVDAHPALTYEPTDDEGTDRGNGESWRPRVQSYDSTFGRERTDTITLHDPDTGKAGTYGGLPAVPTFDDTKDWYVAAGEQPDANGWSGVDVPKTGTKITVVSTSARDSFMQVRVS</sequence>
<comment type="caution">
    <text evidence="5">The sequence shown here is derived from an EMBL/GenBank/DDBJ whole genome shotgun (WGS) entry which is preliminary data.</text>
</comment>
<keyword evidence="2" id="KW-0732">Signal</keyword>
<evidence type="ECO:0000313" key="5">
    <source>
        <dbReference type="EMBL" id="NYD20505.1"/>
    </source>
</evidence>
<dbReference type="NCBIfam" id="TIGR03296">
    <property type="entry name" value="M6dom_TIGR03296"/>
    <property type="match status" value="1"/>
</dbReference>
<dbReference type="InterPro" id="IPR048665">
    <property type="entry name" value="InhA-like_VEG"/>
</dbReference>
<dbReference type="InterPro" id="IPR008757">
    <property type="entry name" value="Peptidase_M6-like_domain"/>
</dbReference>
<dbReference type="AlphaFoldDB" id="A0A7Y9AUD8"/>
<dbReference type="GO" id="GO:0008233">
    <property type="term" value="F:peptidase activity"/>
    <property type="evidence" value="ECO:0007669"/>
    <property type="project" value="InterPro"/>
</dbReference>